<reference evidence="2 3" key="1">
    <citation type="submission" date="2016-03" db="EMBL/GenBank/DDBJ databases">
        <title>Comparative genomics of the ectomycorrhizal sister species Rhizopogon vinicolor and Rhizopogon vesiculosus (Basidiomycota: Boletales) reveals a divergence of the mating type B locus.</title>
        <authorList>
            <person name="Mujic A.B."/>
            <person name="Kuo A."/>
            <person name="Tritt A."/>
            <person name="Lipzen A."/>
            <person name="Chen C."/>
            <person name="Johnson J."/>
            <person name="Sharma A."/>
            <person name="Barry K."/>
            <person name="Grigoriev I.V."/>
            <person name="Spatafora J.W."/>
        </authorList>
    </citation>
    <scope>NUCLEOTIDE SEQUENCE [LARGE SCALE GENOMIC DNA]</scope>
    <source>
        <strain evidence="2 3">AM-OR11-056</strain>
    </source>
</reference>
<name>A0A1J8R5F9_9AGAM</name>
<dbReference type="OrthoDB" id="2685280at2759"/>
<comment type="caution">
    <text evidence="2">The sequence shown here is derived from an EMBL/GenBank/DDBJ whole genome shotgun (WGS) entry which is preliminary data.</text>
</comment>
<dbReference type="EMBL" id="LVVM01001169">
    <property type="protein sequence ID" value="OJA19148.1"/>
    <property type="molecule type" value="Genomic_DNA"/>
</dbReference>
<feature type="compositionally biased region" description="Polar residues" evidence="1">
    <location>
        <begin position="98"/>
        <end position="119"/>
    </location>
</feature>
<dbReference type="AlphaFoldDB" id="A0A1J8R5F9"/>
<evidence type="ECO:0000313" key="3">
    <source>
        <dbReference type="Proteomes" id="UP000183567"/>
    </source>
</evidence>
<organism evidence="2 3">
    <name type="scientific">Rhizopogon vesiculosus</name>
    <dbReference type="NCBI Taxonomy" id="180088"/>
    <lineage>
        <taxon>Eukaryota</taxon>
        <taxon>Fungi</taxon>
        <taxon>Dikarya</taxon>
        <taxon>Basidiomycota</taxon>
        <taxon>Agaricomycotina</taxon>
        <taxon>Agaricomycetes</taxon>
        <taxon>Agaricomycetidae</taxon>
        <taxon>Boletales</taxon>
        <taxon>Suillineae</taxon>
        <taxon>Rhizopogonaceae</taxon>
        <taxon>Rhizopogon</taxon>
    </lineage>
</organism>
<sequence>MQRSRALAGLLNPGRCYSQRTRCLSTKSPFASFISDIKIPESIAASESAEETRRLSSLGDIEIPSSIPSNTTTSLFAACVAQREKRLQAEAAAKRNHSSVANTSQPTQTSSRSVISRYSQRLHAKDEERPTGGGSSRQQTDANVRPRRPSNAVTSSARVNPRADRRREGSRVAKPSRVVEPAIVEKTLPNDFALETAAPPILHVDFDETDLSKLFSSPVPTQFITRQSVVQSHLETRMQLLKERAGDYSRYLPGDTDPTVLTVGSVDYAKLILARKRDVGLKPRHTAVEMMQEAGVNSTSVPATSS</sequence>
<evidence type="ECO:0000256" key="1">
    <source>
        <dbReference type="SAM" id="MobiDB-lite"/>
    </source>
</evidence>
<proteinExistence type="predicted"/>
<evidence type="ECO:0000313" key="2">
    <source>
        <dbReference type="EMBL" id="OJA19148.1"/>
    </source>
</evidence>
<feature type="compositionally biased region" description="Basic and acidic residues" evidence="1">
    <location>
        <begin position="161"/>
        <end position="171"/>
    </location>
</feature>
<feature type="region of interest" description="Disordered" evidence="1">
    <location>
        <begin position="88"/>
        <end position="175"/>
    </location>
</feature>
<dbReference type="Proteomes" id="UP000183567">
    <property type="component" value="Unassembled WGS sequence"/>
</dbReference>
<protein>
    <submittedName>
        <fullName evidence="2">Uncharacterized protein</fullName>
    </submittedName>
</protein>
<keyword evidence="3" id="KW-1185">Reference proteome</keyword>
<gene>
    <name evidence="2" type="ORF">AZE42_02160</name>
</gene>
<accession>A0A1J8R5F9</accession>